<dbReference type="Proteomes" id="UP000623681">
    <property type="component" value="Unassembled WGS sequence"/>
</dbReference>
<evidence type="ECO:0000256" key="1">
    <source>
        <dbReference type="ARBA" id="ARBA00007521"/>
    </source>
</evidence>
<dbReference type="AlphaFoldDB" id="A0A937FK34"/>
<proteinExistence type="inferred from homology"/>
<keyword evidence="2" id="KW-1277">Toxin-antitoxin system</keyword>
<dbReference type="SUPFAM" id="SSF50118">
    <property type="entry name" value="Cell growth inhibitor/plasmid maintenance toxic component"/>
    <property type="match status" value="1"/>
</dbReference>
<dbReference type="EMBL" id="JAESWA010000029">
    <property type="protein sequence ID" value="MBL4933937.1"/>
    <property type="molecule type" value="Genomic_DNA"/>
</dbReference>
<evidence type="ECO:0000313" key="4">
    <source>
        <dbReference type="Proteomes" id="UP000623681"/>
    </source>
</evidence>
<evidence type="ECO:0000313" key="3">
    <source>
        <dbReference type="EMBL" id="MBL4933937.1"/>
    </source>
</evidence>
<evidence type="ECO:0000256" key="2">
    <source>
        <dbReference type="ARBA" id="ARBA00022649"/>
    </source>
</evidence>
<dbReference type="Gene3D" id="2.30.30.110">
    <property type="match status" value="1"/>
</dbReference>
<organism evidence="3 4">
    <name type="scientific">Clostridium paridis</name>
    <dbReference type="NCBI Taxonomy" id="2803863"/>
    <lineage>
        <taxon>Bacteria</taxon>
        <taxon>Bacillati</taxon>
        <taxon>Bacillota</taxon>
        <taxon>Clostridia</taxon>
        <taxon>Eubacteriales</taxon>
        <taxon>Clostridiaceae</taxon>
        <taxon>Clostridium</taxon>
    </lineage>
</organism>
<reference evidence="3" key="1">
    <citation type="submission" date="2021-01" db="EMBL/GenBank/DDBJ databases">
        <title>Genome public.</title>
        <authorList>
            <person name="Liu C."/>
            <person name="Sun Q."/>
        </authorList>
    </citation>
    <scope>NUCLEOTIDE SEQUENCE</scope>
    <source>
        <strain evidence="3">YIM B02565</strain>
    </source>
</reference>
<gene>
    <name evidence="3" type="ORF">JK634_19300</name>
</gene>
<comment type="caution">
    <text evidence="3">The sequence shown here is derived from an EMBL/GenBank/DDBJ whole genome shotgun (WGS) entry which is preliminary data.</text>
</comment>
<protein>
    <submittedName>
        <fullName evidence="3">Type II toxin-antitoxin system PemK/MazF family toxin</fullName>
    </submittedName>
</protein>
<dbReference type="RefSeq" id="WP_202769399.1">
    <property type="nucleotide sequence ID" value="NZ_JAESWA010000029.1"/>
</dbReference>
<accession>A0A937FK34</accession>
<keyword evidence="4" id="KW-1185">Reference proteome</keyword>
<dbReference type="InterPro" id="IPR003477">
    <property type="entry name" value="PemK-like"/>
</dbReference>
<dbReference type="Pfam" id="PF02452">
    <property type="entry name" value="PemK_toxin"/>
    <property type="match status" value="1"/>
</dbReference>
<comment type="similarity">
    <text evidence="1">Belongs to the PemK/MazF family.</text>
</comment>
<sequence>MSNSSTENNINPQEVWLAKFPYEEDSTKYKIRPVMVLQEVSEKQMMSVLEIETNEPSYISVKVTKHKVRLDDPYDTEIIKWKEANLDKKSVARVSKTINLPESQFVRKIGIADDEDFVRILTKFIEFLNDNI</sequence>
<name>A0A937FK34_9CLOT</name>
<dbReference type="GO" id="GO:0003677">
    <property type="term" value="F:DNA binding"/>
    <property type="evidence" value="ECO:0007669"/>
    <property type="project" value="InterPro"/>
</dbReference>
<dbReference type="InterPro" id="IPR011067">
    <property type="entry name" value="Plasmid_toxin/cell-grow_inhib"/>
</dbReference>